<comment type="caution">
    <text evidence="2">The sequence shown here is derived from an EMBL/GenBank/DDBJ whole genome shotgun (WGS) entry which is preliminary data.</text>
</comment>
<sequence length="86" mass="9691">MNSDKTLTTDEIRSTVFAALYEVAPELSDEELVADEALRDQADLDSMDWLNFLIGVKKALGVDIPESDYSALRTIDDIVEYVARHR</sequence>
<dbReference type="Gene3D" id="1.10.1200.10">
    <property type="entry name" value="ACP-like"/>
    <property type="match status" value="1"/>
</dbReference>
<dbReference type="EMBL" id="WMBR01000003">
    <property type="protein sequence ID" value="MXP22313.1"/>
    <property type="molecule type" value="Genomic_DNA"/>
</dbReference>
<gene>
    <name evidence="2" type="ORF">GIY30_13295</name>
</gene>
<protein>
    <submittedName>
        <fullName evidence="2">Acyl carrier protein</fullName>
    </submittedName>
</protein>
<dbReference type="AlphaFoldDB" id="A0A6L7GRW2"/>
<dbReference type="Proteomes" id="UP000475545">
    <property type="component" value="Unassembled WGS sequence"/>
</dbReference>
<accession>A0A6L7GRW2</accession>
<dbReference type="SUPFAM" id="SSF47336">
    <property type="entry name" value="ACP-like"/>
    <property type="match status" value="1"/>
</dbReference>
<evidence type="ECO:0000259" key="1">
    <source>
        <dbReference type="PROSITE" id="PS50075"/>
    </source>
</evidence>
<reference evidence="2 3" key="1">
    <citation type="submission" date="2019-11" db="EMBL/GenBank/DDBJ databases">
        <title>Gordonia sp. nov., a novel actinobacterium isolated from mangrove soil in Hainan.</title>
        <authorList>
            <person name="Huang X."/>
            <person name="Xie Y."/>
            <person name="Chu X."/>
            <person name="Xiao K."/>
        </authorList>
    </citation>
    <scope>NUCLEOTIDE SEQUENCE [LARGE SCALE GENOMIC DNA]</scope>
    <source>
        <strain evidence="2 3">HNM0687</strain>
    </source>
</reference>
<dbReference type="InterPro" id="IPR009081">
    <property type="entry name" value="PP-bd_ACP"/>
</dbReference>
<keyword evidence="3" id="KW-1185">Reference proteome</keyword>
<proteinExistence type="predicted"/>
<dbReference type="InterPro" id="IPR036736">
    <property type="entry name" value="ACP-like_sf"/>
</dbReference>
<organism evidence="2 3">
    <name type="scientific">Gordonia mangrovi</name>
    <dbReference type="NCBI Taxonomy" id="2665643"/>
    <lineage>
        <taxon>Bacteria</taxon>
        <taxon>Bacillati</taxon>
        <taxon>Actinomycetota</taxon>
        <taxon>Actinomycetes</taxon>
        <taxon>Mycobacteriales</taxon>
        <taxon>Gordoniaceae</taxon>
        <taxon>Gordonia</taxon>
    </lineage>
</organism>
<name>A0A6L7GRW2_9ACTN</name>
<dbReference type="RefSeq" id="WP_160902475.1">
    <property type="nucleotide sequence ID" value="NZ_CP102850.1"/>
</dbReference>
<feature type="domain" description="Carrier" evidence="1">
    <location>
        <begin position="10"/>
        <end position="86"/>
    </location>
</feature>
<dbReference type="Pfam" id="PF00550">
    <property type="entry name" value="PP-binding"/>
    <property type="match status" value="1"/>
</dbReference>
<evidence type="ECO:0000313" key="2">
    <source>
        <dbReference type="EMBL" id="MXP22313.1"/>
    </source>
</evidence>
<evidence type="ECO:0000313" key="3">
    <source>
        <dbReference type="Proteomes" id="UP000475545"/>
    </source>
</evidence>
<dbReference type="PROSITE" id="PS50075">
    <property type="entry name" value="CARRIER"/>
    <property type="match status" value="1"/>
</dbReference>